<organism evidence="4">
    <name type="scientific">Dermatophagoides farinae</name>
    <name type="common">American house dust mite</name>
    <dbReference type="NCBI Taxonomy" id="6954"/>
    <lineage>
        <taxon>Eukaryota</taxon>
        <taxon>Metazoa</taxon>
        <taxon>Ecdysozoa</taxon>
        <taxon>Arthropoda</taxon>
        <taxon>Chelicerata</taxon>
        <taxon>Arachnida</taxon>
        <taxon>Acari</taxon>
        <taxon>Acariformes</taxon>
        <taxon>Sarcoptiformes</taxon>
        <taxon>Astigmata</taxon>
        <taxon>Psoroptidia</taxon>
        <taxon>Analgoidea</taxon>
        <taxon>Pyroglyphidae</taxon>
        <taxon>Dermatophagoidinae</taxon>
        <taxon>Dermatophagoides</taxon>
    </lineage>
</organism>
<evidence type="ECO:0000256" key="2">
    <source>
        <dbReference type="ARBA" id="ARBA00022525"/>
    </source>
</evidence>
<dbReference type="InterPro" id="IPR036574">
    <property type="entry name" value="Scorpion_toxin-like_sf"/>
</dbReference>
<keyword evidence="2" id="KW-0964">Secreted</keyword>
<reference evidence="4" key="2">
    <citation type="journal article" date="2021" name="World Allergy Organ. J.">
        <title>Chromosome-level assembly of Dermatophagoides farinae genome and transcriptome reveals two novel allergens Der f 37 and Der f 39.</title>
        <authorList>
            <person name="Chen J."/>
            <person name="Cai Z."/>
            <person name="Fan D."/>
            <person name="Hu J."/>
            <person name="Hou Y."/>
            <person name="He Y."/>
            <person name="Zhang Z."/>
            <person name="Zhao Z."/>
            <person name="Gao P."/>
            <person name="Hu W."/>
            <person name="Sun J."/>
            <person name="Li J."/>
            <person name="Ji K."/>
        </authorList>
    </citation>
    <scope>NUCLEOTIDE SEQUENCE</scope>
    <source>
        <strain evidence="4">JKM2019</strain>
    </source>
</reference>
<dbReference type="AlphaFoldDB" id="A0A9D4PAC2"/>
<proteinExistence type="predicted"/>
<name>A0A9D4PAC2_DERFA</name>
<gene>
    <name evidence="4" type="ORF">HUG17_2276</name>
</gene>
<evidence type="ECO:0000256" key="3">
    <source>
        <dbReference type="ARBA" id="ARBA00023157"/>
    </source>
</evidence>
<comment type="subcellular location">
    <subcellularLocation>
        <location evidence="1">Secreted</location>
    </subcellularLocation>
</comment>
<protein>
    <submittedName>
        <fullName evidence="4">Uncharacterized protein</fullName>
    </submittedName>
</protein>
<dbReference type="Pfam" id="PF00537">
    <property type="entry name" value="Toxin_3"/>
    <property type="match status" value="1"/>
</dbReference>
<reference evidence="4" key="1">
    <citation type="submission" date="2020-06" db="EMBL/GenBank/DDBJ databases">
        <authorList>
            <person name="Ji K."/>
            <person name="Li J."/>
        </authorList>
    </citation>
    <scope>NUCLEOTIDE SEQUENCE</scope>
    <source>
        <strain evidence="4">JKM2019</strain>
        <tissue evidence="4">Whole body</tissue>
    </source>
</reference>
<dbReference type="GO" id="GO:0006952">
    <property type="term" value="P:defense response"/>
    <property type="evidence" value="ECO:0007669"/>
    <property type="project" value="InterPro"/>
</dbReference>
<dbReference type="Proteomes" id="UP000828236">
    <property type="component" value="Unassembled WGS sequence"/>
</dbReference>
<dbReference type="SUPFAM" id="SSF57095">
    <property type="entry name" value="Scorpion toxin-like"/>
    <property type="match status" value="1"/>
</dbReference>
<dbReference type="EMBL" id="SDOV01000001">
    <property type="protein sequence ID" value="KAH7646738.1"/>
    <property type="molecule type" value="Genomic_DNA"/>
</dbReference>
<evidence type="ECO:0000256" key="1">
    <source>
        <dbReference type="ARBA" id="ARBA00004613"/>
    </source>
</evidence>
<keyword evidence="3" id="KW-1015">Disulfide bond</keyword>
<dbReference type="InterPro" id="IPR002061">
    <property type="entry name" value="Scorpion_toxinL/defensin"/>
</dbReference>
<dbReference type="InterPro" id="IPR003614">
    <property type="entry name" value="Knottins"/>
</dbReference>
<sequence>MMIIESTTAKPIPETNYDSLLPESPLAGDFNCPINSLCRKHCRENGFKDGVCQGLFNKDCRCIG</sequence>
<evidence type="ECO:0000313" key="4">
    <source>
        <dbReference type="EMBL" id="KAH7646738.1"/>
    </source>
</evidence>
<dbReference type="GO" id="GO:0019871">
    <property type="term" value="F:sodium channel inhibitor activity"/>
    <property type="evidence" value="ECO:0007669"/>
    <property type="project" value="InterPro"/>
</dbReference>
<dbReference type="GO" id="GO:0005576">
    <property type="term" value="C:extracellular region"/>
    <property type="evidence" value="ECO:0007669"/>
    <property type="project" value="UniProtKB-SubCell"/>
</dbReference>
<dbReference type="CDD" id="cd00107">
    <property type="entry name" value="Knot1"/>
    <property type="match status" value="1"/>
</dbReference>
<comment type="caution">
    <text evidence="4">The sequence shown here is derived from an EMBL/GenBank/DDBJ whole genome shotgun (WGS) entry which is preliminary data.</text>
</comment>
<accession>A0A9D4PAC2</accession>